<dbReference type="Proteomes" id="UP000218785">
    <property type="component" value="Chromosome"/>
</dbReference>
<name>A0A1Z4N235_9CYAN</name>
<dbReference type="SUPFAM" id="SSF48452">
    <property type="entry name" value="TPR-like"/>
    <property type="match status" value="3"/>
</dbReference>
<keyword evidence="4" id="KW-1185">Reference proteome</keyword>
<organism evidence="3 4">
    <name type="scientific">Tolypothrix tenuis PCC 7101</name>
    <dbReference type="NCBI Taxonomy" id="231146"/>
    <lineage>
        <taxon>Bacteria</taxon>
        <taxon>Bacillati</taxon>
        <taxon>Cyanobacteriota</taxon>
        <taxon>Cyanophyceae</taxon>
        <taxon>Nostocales</taxon>
        <taxon>Tolypothrichaceae</taxon>
        <taxon>Tolypothrix</taxon>
    </lineage>
</organism>
<dbReference type="InterPro" id="IPR024983">
    <property type="entry name" value="CHAT_dom"/>
</dbReference>
<evidence type="ECO:0000256" key="1">
    <source>
        <dbReference type="PROSITE-ProRule" id="PRU00339"/>
    </source>
</evidence>
<dbReference type="InterPro" id="IPR019734">
    <property type="entry name" value="TPR_rpt"/>
</dbReference>
<feature type="repeat" description="TPR" evidence="1">
    <location>
        <begin position="361"/>
        <end position="394"/>
    </location>
</feature>
<dbReference type="AlphaFoldDB" id="A0A1Z4N235"/>
<dbReference type="SMART" id="SM00028">
    <property type="entry name" value="TPR"/>
    <property type="match status" value="8"/>
</dbReference>
<dbReference type="KEGG" id="ttq:NIES37_37850"/>
<feature type="domain" description="CHAT" evidence="2">
    <location>
        <begin position="721"/>
        <end position="1011"/>
    </location>
</feature>
<evidence type="ECO:0000313" key="3">
    <source>
        <dbReference type="EMBL" id="BAY99802.1"/>
    </source>
</evidence>
<proteinExistence type="predicted"/>
<evidence type="ECO:0000259" key="2">
    <source>
        <dbReference type="Pfam" id="PF12770"/>
    </source>
</evidence>
<dbReference type="PANTHER" id="PTHR10098:SF108">
    <property type="entry name" value="TETRATRICOPEPTIDE REPEAT PROTEIN 28"/>
    <property type="match status" value="1"/>
</dbReference>
<dbReference type="Pfam" id="PF12770">
    <property type="entry name" value="CHAT"/>
    <property type="match status" value="1"/>
</dbReference>
<feature type="repeat" description="TPR" evidence="1">
    <location>
        <begin position="147"/>
        <end position="180"/>
    </location>
</feature>
<dbReference type="Gene3D" id="1.25.40.10">
    <property type="entry name" value="Tetratricopeptide repeat domain"/>
    <property type="match status" value="3"/>
</dbReference>
<dbReference type="RefSeq" id="WP_096578207.1">
    <property type="nucleotide sequence ID" value="NZ_CAWNJS010000001.1"/>
</dbReference>
<protein>
    <submittedName>
        <fullName evidence="3">TPR repeat-containing protein</fullName>
    </submittedName>
</protein>
<dbReference type="EMBL" id="AP018248">
    <property type="protein sequence ID" value="BAY99802.1"/>
    <property type="molecule type" value="Genomic_DNA"/>
</dbReference>
<accession>A0A1Z4N235</accession>
<dbReference type="PANTHER" id="PTHR10098">
    <property type="entry name" value="RAPSYN-RELATED"/>
    <property type="match status" value="1"/>
</dbReference>
<reference evidence="3 4" key="1">
    <citation type="submission" date="2017-06" db="EMBL/GenBank/DDBJ databases">
        <title>Genome sequencing of cyanobaciteial culture collection at National Institute for Environmental Studies (NIES).</title>
        <authorList>
            <person name="Hirose Y."/>
            <person name="Shimura Y."/>
            <person name="Fujisawa T."/>
            <person name="Nakamura Y."/>
            <person name="Kawachi M."/>
        </authorList>
    </citation>
    <scope>NUCLEOTIDE SEQUENCE [LARGE SCALE GENOMIC DNA]</scope>
    <source>
        <strain evidence="3 4">NIES-37</strain>
    </source>
</reference>
<sequence length="1022" mass="114176">MNINSNQAYINLIEVLLNCPSGEELTILESNQNLINAELVQIMLDYAVNLAVKNSINTSERLISTVINLLITLKNAGSESQEFFKAIDYYERFLVICQERNYQQMQIMLMYYISFFYRNIQDYVKAIESSKQLLAIVRNHKQDFLEAETLFHLGIDYQSLSNLDEARNYYKQSLAIAEQINDFAAKKLQIDILNTLGASYNPPYAWDLGKAIEICTSSMGIAKEIGYRYGEAVALTCIGKAHYWAPGEYRNFPAAIRCYEQAKSIFQEIGNLQGELDALQDLQDSYNYTSQYAQAIECNNKLLSIGRDLKNSLIEASALFNLGRSYDALGYLQKDIARNYYEQSLAIANKINHPNAYWLQIHALQGLGGYYIINGELTAASENYQKSLKIAENIREEQGQANALQALANIDYYQGNLKQAWDYNERSLMLKEKLQDQIGKGASIGFRGSICLLTGEYTKALESFEQSLQIMEELKNVAGKASILTDMGVAYLGLNQIEEAENRLRAGIKLWESVRGSLGEHDDFKVSIFEQQANTYDLLQAVLIDQKKPLLALEIAESSRARAFVDLLSKKLNGQLDKTTITSPTIKEIRQIAQQHNATLVEYSVNKSELYIWVIKPNGEIVFKQMNLKSLNISLGTSKNIILPECGMERSCREDVLSGKLQSILARSEGELGTSPHKKILDIFLFESPLQELVSISRNAIGVRSRESIPIARAPNKDEKQYLQKLYNLLIKPIADQLPSDPNAHIIFIPHKELFLVPFAALKNEQGKYLIEEHTVLTAPSIQVLDLTRKKLEQRLSQNSIASQILIVGNPTMPSVSLNIGVPATKLSPLPGAEKEALEIATLFNTKAFIGAEATETAIKSKLLHADIIHFATHGLLDYGQIPGQRQDLPGALALAPEVGKEDGLLTSSEIFDLQLNASLIVLSACDTGKGEITSDGILGLSRSFISAGTPSIIVSLWAVDDDCTADLMKEFYCQLKLNFNKAQALRQAMLKTMERHPHPKYWAAFTLIGQTEGTVLNGEKT</sequence>
<dbReference type="InterPro" id="IPR011990">
    <property type="entry name" value="TPR-like_helical_dom_sf"/>
</dbReference>
<gene>
    <name evidence="3" type="ORF">NIES37_37850</name>
</gene>
<keyword evidence="1" id="KW-0802">TPR repeat</keyword>
<dbReference type="PROSITE" id="PS50005">
    <property type="entry name" value="TPR"/>
    <property type="match status" value="2"/>
</dbReference>
<dbReference type="Pfam" id="PF13424">
    <property type="entry name" value="TPR_12"/>
    <property type="match status" value="2"/>
</dbReference>
<evidence type="ECO:0000313" key="4">
    <source>
        <dbReference type="Proteomes" id="UP000218785"/>
    </source>
</evidence>